<reference evidence="1" key="1">
    <citation type="submission" date="2023-07" db="EMBL/GenBank/DDBJ databases">
        <title>Sorghum-associated microbial communities from plants grown in Nebraska, USA.</title>
        <authorList>
            <person name="Schachtman D."/>
        </authorList>
    </citation>
    <scope>NUCLEOTIDE SEQUENCE</scope>
    <source>
        <strain evidence="1">BE80</strain>
    </source>
</reference>
<accession>A0AAP5H134</accession>
<sequence length="45" mass="5129">METKKAPWQAPELEVLDVQQTNAGLGFRQIDWVTEHDAELYDPAS</sequence>
<name>A0AAP5H134_PAEAM</name>
<dbReference type="AlphaFoldDB" id="A0AAP5H134"/>
<protein>
    <recommendedName>
        <fullName evidence="3">Paeninodin family lasso peptide</fullName>
    </recommendedName>
</protein>
<gene>
    <name evidence="1" type="ORF">J2W91_002842</name>
</gene>
<proteinExistence type="predicted"/>
<dbReference type="EMBL" id="JAVDTR010000007">
    <property type="protein sequence ID" value="MDR6724374.1"/>
    <property type="molecule type" value="Genomic_DNA"/>
</dbReference>
<organism evidence="1 2">
    <name type="scientific">Paenibacillus amylolyticus</name>
    <dbReference type="NCBI Taxonomy" id="1451"/>
    <lineage>
        <taxon>Bacteria</taxon>
        <taxon>Bacillati</taxon>
        <taxon>Bacillota</taxon>
        <taxon>Bacilli</taxon>
        <taxon>Bacillales</taxon>
        <taxon>Paenibacillaceae</taxon>
        <taxon>Paenibacillus</taxon>
    </lineage>
</organism>
<dbReference type="RefSeq" id="WP_310140532.1">
    <property type="nucleotide sequence ID" value="NZ_JAVDTR010000007.1"/>
</dbReference>
<dbReference type="NCBIfam" id="NF033524">
    <property type="entry name" value="lasso_PadeA_fam"/>
    <property type="match status" value="1"/>
</dbReference>
<dbReference type="InterPro" id="IPR049825">
    <property type="entry name" value="Lasso_PadeA-like"/>
</dbReference>
<comment type="caution">
    <text evidence="1">The sequence shown here is derived from an EMBL/GenBank/DDBJ whole genome shotgun (WGS) entry which is preliminary data.</text>
</comment>
<evidence type="ECO:0008006" key="3">
    <source>
        <dbReference type="Google" id="ProtNLM"/>
    </source>
</evidence>
<dbReference type="Proteomes" id="UP001254832">
    <property type="component" value="Unassembled WGS sequence"/>
</dbReference>
<evidence type="ECO:0000313" key="1">
    <source>
        <dbReference type="EMBL" id="MDR6724374.1"/>
    </source>
</evidence>
<evidence type="ECO:0000313" key="2">
    <source>
        <dbReference type="Proteomes" id="UP001254832"/>
    </source>
</evidence>